<feature type="chain" id="PRO_5041919297" evidence="1">
    <location>
        <begin position="23"/>
        <end position="188"/>
    </location>
</feature>
<evidence type="ECO:0000313" key="2">
    <source>
        <dbReference type="EMBL" id="CAH2318235.1"/>
    </source>
</evidence>
<proteinExistence type="predicted"/>
<feature type="signal peptide" evidence="1">
    <location>
        <begin position="1"/>
        <end position="22"/>
    </location>
</feature>
<evidence type="ECO:0000313" key="3">
    <source>
        <dbReference type="Proteomes" id="UP001295444"/>
    </source>
</evidence>
<keyword evidence="3" id="KW-1185">Reference proteome</keyword>
<organism evidence="2 3">
    <name type="scientific">Pelobates cultripes</name>
    <name type="common">Western spadefoot toad</name>
    <dbReference type="NCBI Taxonomy" id="61616"/>
    <lineage>
        <taxon>Eukaryota</taxon>
        <taxon>Metazoa</taxon>
        <taxon>Chordata</taxon>
        <taxon>Craniata</taxon>
        <taxon>Vertebrata</taxon>
        <taxon>Euteleostomi</taxon>
        <taxon>Amphibia</taxon>
        <taxon>Batrachia</taxon>
        <taxon>Anura</taxon>
        <taxon>Pelobatoidea</taxon>
        <taxon>Pelobatidae</taxon>
        <taxon>Pelobates</taxon>
    </lineage>
</organism>
<reference evidence="2" key="1">
    <citation type="submission" date="2022-03" db="EMBL/GenBank/DDBJ databases">
        <authorList>
            <person name="Alioto T."/>
            <person name="Alioto T."/>
            <person name="Gomez Garrido J."/>
        </authorList>
    </citation>
    <scope>NUCLEOTIDE SEQUENCE</scope>
</reference>
<sequence>MTSLAGLSHVLLILVLCQGSAAESDPFHYDCKDEIGDSVQIKKLDQYWAADSRETSSLESQGTVVGAGGTGSSTVSVTCSVVRFPVFPLSLPSGTGQEAEAWKLRPPTALLFKGLGFWRKDLGGGSTLGHCLVYLQEVPGLTALQPLRAPTLTERPWPLLSLPTGSASPDCITASAGAHSHRAPLATA</sequence>
<accession>A0AAD1T2V0</accession>
<dbReference type="EMBL" id="OW240921">
    <property type="protein sequence ID" value="CAH2318235.1"/>
    <property type="molecule type" value="Genomic_DNA"/>
</dbReference>
<name>A0AAD1T2V0_PELCU</name>
<evidence type="ECO:0000256" key="1">
    <source>
        <dbReference type="SAM" id="SignalP"/>
    </source>
</evidence>
<keyword evidence="1" id="KW-0732">Signal</keyword>
<dbReference type="AlphaFoldDB" id="A0AAD1T2V0"/>
<protein>
    <submittedName>
        <fullName evidence="2">Uncharacterized protein</fullName>
    </submittedName>
</protein>
<dbReference type="Proteomes" id="UP001295444">
    <property type="component" value="Chromosome 10"/>
</dbReference>
<gene>
    <name evidence="2" type="ORF">PECUL_23A040180</name>
</gene>